<proteinExistence type="inferred from homology"/>
<keyword evidence="6" id="KW-0503">Monooxygenase</keyword>
<organism evidence="7 8">
    <name type="scientific">Kluyveromyces marxianus</name>
    <name type="common">Yeast</name>
    <name type="synonym">Candida kefyr</name>
    <dbReference type="NCBI Taxonomy" id="4911"/>
    <lineage>
        <taxon>Eukaryota</taxon>
        <taxon>Fungi</taxon>
        <taxon>Dikarya</taxon>
        <taxon>Ascomycota</taxon>
        <taxon>Saccharomycotina</taxon>
        <taxon>Saccharomycetes</taxon>
        <taxon>Saccharomycetales</taxon>
        <taxon>Saccharomycetaceae</taxon>
        <taxon>Kluyveromyces</taxon>
    </lineage>
</organism>
<dbReference type="GO" id="GO:0051213">
    <property type="term" value="F:dioxygenase activity"/>
    <property type="evidence" value="ECO:0007669"/>
    <property type="project" value="UniProtKB-KW"/>
</dbReference>
<gene>
    <name evidence="7" type="primary">npd</name>
    <name evidence="7" type="ORF">FIM1_2306</name>
</gene>
<sequence>MANRKVLTELLGIKYPILLSPMAGVSTPELAAIVSNEGGLGSLGLGASPVEKSREAIFKTQLLTDKPFQVNFFCHEPEPLNKTAANGWTSFMEPIFGKFGATPKKELKKIYKSFLEEPKMLELVLDTKPKAVSFHFGVPSKEIIQELKRANIVTMATVTQISEANVARQAGIDILVAQGVEAGGHRGMFNPSVDPGILTKDLVMLLVSKIGDPYGIPIVAAGGIMRGRDIKEMYRLGADGCQLGTAFIQCKESGASEAYREALFKPKIITQITDSISGRPARAIFNSWHSEVDIPSRPQRPCYPNAYDLGKQLHSVSSSVENSNTNNPSSFGIHWAGSNVIKSRRLDASKLFQTLVQEIDE</sequence>
<keyword evidence="5" id="KW-0560">Oxidoreductase</keyword>
<evidence type="ECO:0000256" key="6">
    <source>
        <dbReference type="ARBA" id="ARBA00023033"/>
    </source>
</evidence>
<comment type="cofactor">
    <cofactor evidence="1">
        <name>FMN</name>
        <dbReference type="ChEBI" id="CHEBI:58210"/>
    </cofactor>
</comment>
<accession>A0ABX6EWY0</accession>
<evidence type="ECO:0000256" key="4">
    <source>
        <dbReference type="ARBA" id="ARBA00022643"/>
    </source>
</evidence>
<evidence type="ECO:0000256" key="2">
    <source>
        <dbReference type="ARBA" id="ARBA00009881"/>
    </source>
</evidence>
<protein>
    <submittedName>
        <fullName evidence="7">2-nitropropane dioxygenase</fullName>
    </submittedName>
</protein>
<dbReference type="EMBL" id="CP015056">
    <property type="protein sequence ID" value="QGN15613.1"/>
    <property type="molecule type" value="Genomic_DNA"/>
</dbReference>
<evidence type="ECO:0000313" key="8">
    <source>
        <dbReference type="Proteomes" id="UP000422736"/>
    </source>
</evidence>
<dbReference type="InterPro" id="IPR013785">
    <property type="entry name" value="Aldolase_TIM"/>
</dbReference>
<name>A0ABX6EWY0_KLUMA</name>
<evidence type="ECO:0000256" key="5">
    <source>
        <dbReference type="ARBA" id="ARBA00023002"/>
    </source>
</evidence>
<dbReference type="Pfam" id="PF03060">
    <property type="entry name" value="NMO"/>
    <property type="match status" value="1"/>
</dbReference>
<comment type="similarity">
    <text evidence="2">Belongs to the nitronate monooxygenase family. NMO class I subfamily.</text>
</comment>
<evidence type="ECO:0000256" key="1">
    <source>
        <dbReference type="ARBA" id="ARBA00001917"/>
    </source>
</evidence>
<dbReference type="InterPro" id="IPR004136">
    <property type="entry name" value="NMO"/>
</dbReference>
<keyword evidence="4" id="KW-0288">FMN</keyword>
<dbReference type="SUPFAM" id="SSF51412">
    <property type="entry name" value="Inosine monophosphate dehydrogenase (IMPDH)"/>
    <property type="match status" value="1"/>
</dbReference>
<keyword evidence="7" id="KW-0223">Dioxygenase</keyword>
<dbReference type="CDD" id="cd04730">
    <property type="entry name" value="NPD_like"/>
    <property type="match status" value="1"/>
</dbReference>
<evidence type="ECO:0000256" key="3">
    <source>
        <dbReference type="ARBA" id="ARBA00022630"/>
    </source>
</evidence>
<keyword evidence="3" id="KW-0285">Flavoprotein</keyword>
<dbReference type="Gene3D" id="3.20.20.70">
    <property type="entry name" value="Aldolase class I"/>
    <property type="match status" value="1"/>
</dbReference>
<dbReference type="PANTHER" id="PTHR42747:SF3">
    <property type="entry name" value="NITRONATE MONOOXYGENASE-RELATED"/>
    <property type="match status" value="1"/>
</dbReference>
<evidence type="ECO:0000313" key="7">
    <source>
        <dbReference type="EMBL" id="QGN15613.1"/>
    </source>
</evidence>
<dbReference type="PANTHER" id="PTHR42747">
    <property type="entry name" value="NITRONATE MONOOXYGENASE-RELATED"/>
    <property type="match status" value="1"/>
</dbReference>
<dbReference type="Proteomes" id="UP000422736">
    <property type="component" value="Chromosome 3"/>
</dbReference>
<keyword evidence="8" id="KW-1185">Reference proteome</keyword>
<reference evidence="7 8" key="1">
    <citation type="submission" date="2016-03" db="EMBL/GenBank/DDBJ databases">
        <title>How can Kluyveromyces marxianus grow so fast - potential evolutionary course in Saccharomyces Complex revealed by comparative genomics.</title>
        <authorList>
            <person name="Mo W."/>
            <person name="Lu W."/>
            <person name="Yang X."/>
            <person name="Qi J."/>
            <person name="Lv H."/>
        </authorList>
    </citation>
    <scope>NUCLEOTIDE SEQUENCE [LARGE SCALE GENOMIC DNA]</scope>
    <source>
        <strain evidence="7 8">FIM1</strain>
    </source>
</reference>